<evidence type="ECO:0000313" key="3">
    <source>
        <dbReference type="Proteomes" id="UP001293254"/>
    </source>
</evidence>
<reference evidence="2" key="1">
    <citation type="submission" date="2020-06" db="EMBL/GenBank/DDBJ databases">
        <authorList>
            <person name="Li T."/>
            <person name="Hu X."/>
            <person name="Zhang T."/>
            <person name="Song X."/>
            <person name="Zhang H."/>
            <person name="Dai N."/>
            <person name="Sheng W."/>
            <person name="Hou X."/>
            <person name="Wei L."/>
        </authorList>
    </citation>
    <scope>NUCLEOTIDE SEQUENCE</scope>
    <source>
        <strain evidence="2">3651</strain>
        <tissue evidence="2">Leaf</tissue>
    </source>
</reference>
<dbReference type="AlphaFoldDB" id="A0AAE1YP58"/>
<dbReference type="PANTHER" id="PTHR33621:SF2">
    <property type="entry name" value="RIBOSOMAL L1 DOMAIN-CONTAINING PROTEIN"/>
    <property type="match status" value="1"/>
</dbReference>
<feature type="region of interest" description="Disordered" evidence="1">
    <location>
        <begin position="52"/>
        <end position="127"/>
    </location>
</feature>
<feature type="compositionally biased region" description="Basic and acidic residues" evidence="1">
    <location>
        <begin position="273"/>
        <end position="286"/>
    </location>
</feature>
<keyword evidence="3" id="KW-1185">Reference proteome</keyword>
<organism evidence="2 3">
    <name type="scientific">Sesamum alatum</name>
    <dbReference type="NCBI Taxonomy" id="300844"/>
    <lineage>
        <taxon>Eukaryota</taxon>
        <taxon>Viridiplantae</taxon>
        <taxon>Streptophyta</taxon>
        <taxon>Embryophyta</taxon>
        <taxon>Tracheophyta</taxon>
        <taxon>Spermatophyta</taxon>
        <taxon>Magnoliopsida</taxon>
        <taxon>eudicotyledons</taxon>
        <taxon>Gunneridae</taxon>
        <taxon>Pentapetalae</taxon>
        <taxon>asterids</taxon>
        <taxon>lamiids</taxon>
        <taxon>Lamiales</taxon>
        <taxon>Pedaliaceae</taxon>
        <taxon>Sesamum</taxon>
    </lineage>
</organism>
<comment type="caution">
    <text evidence="2">The sequence shown here is derived from an EMBL/GenBank/DDBJ whole genome shotgun (WGS) entry which is preliminary data.</text>
</comment>
<protein>
    <submittedName>
        <fullName evidence="2">Uncharacterized protein</fullName>
    </submittedName>
</protein>
<feature type="compositionally biased region" description="Acidic residues" evidence="1">
    <location>
        <begin position="287"/>
        <end position="296"/>
    </location>
</feature>
<feature type="compositionally biased region" description="Basic and acidic residues" evidence="1">
    <location>
        <begin position="672"/>
        <end position="683"/>
    </location>
</feature>
<evidence type="ECO:0000313" key="2">
    <source>
        <dbReference type="EMBL" id="KAK4433198.1"/>
    </source>
</evidence>
<reference evidence="2" key="2">
    <citation type="journal article" date="2024" name="Plant">
        <title>Genomic evolution and insights into agronomic trait innovations of Sesamum species.</title>
        <authorList>
            <person name="Miao H."/>
            <person name="Wang L."/>
            <person name="Qu L."/>
            <person name="Liu H."/>
            <person name="Sun Y."/>
            <person name="Le M."/>
            <person name="Wang Q."/>
            <person name="Wei S."/>
            <person name="Zheng Y."/>
            <person name="Lin W."/>
            <person name="Duan Y."/>
            <person name="Cao H."/>
            <person name="Xiong S."/>
            <person name="Wang X."/>
            <person name="Wei L."/>
            <person name="Li C."/>
            <person name="Ma Q."/>
            <person name="Ju M."/>
            <person name="Zhao R."/>
            <person name="Li G."/>
            <person name="Mu C."/>
            <person name="Tian Q."/>
            <person name="Mei H."/>
            <person name="Zhang T."/>
            <person name="Gao T."/>
            <person name="Zhang H."/>
        </authorList>
    </citation>
    <scope>NUCLEOTIDE SEQUENCE</scope>
    <source>
        <strain evidence="2">3651</strain>
    </source>
</reference>
<evidence type="ECO:0000256" key="1">
    <source>
        <dbReference type="SAM" id="MobiDB-lite"/>
    </source>
</evidence>
<feature type="region of interest" description="Disordered" evidence="1">
    <location>
        <begin position="672"/>
        <end position="698"/>
    </location>
</feature>
<accession>A0AAE1YP58</accession>
<feature type="compositionally biased region" description="Low complexity" evidence="1">
    <location>
        <begin position="684"/>
        <end position="698"/>
    </location>
</feature>
<feature type="region of interest" description="Disordered" evidence="1">
    <location>
        <begin position="260"/>
        <end position="296"/>
    </location>
</feature>
<dbReference type="EMBL" id="JACGWO010000003">
    <property type="protein sequence ID" value="KAK4433198.1"/>
    <property type="molecule type" value="Genomic_DNA"/>
</dbReference>
<gene>
    <name evidence="2" type="ORF">Salat_1082000</name>
</gene>
<dbReference type="Proteomes" id="UP001293254">
    <property type="component" value="Unassembled WGS sequence"/>
</dbReference>
<sequence length="698" mass="77008">MDFHSLTRRELQTLCKKNKVPANMTNVAMADALKALEIVEGIEELLQSCQSETAESSIESPVRSEVTSPYVPPTGGRSTRRRNVVKEEPETAKPMTRTRRTAQKTLVKDADESQADRKKGPMASACRKMDSQLKECIREEKKDALMTPSQLGVTSRRRRVKEETAVNIAYSTRRSVRLAKKNVELLDGEDNENSGLFKKDLFNKDGNNVAKNLKESSADSDEISEITGLDAKTSMEKKSEGNDEVEVEVVSAIKQDVPIVNEGEPVSSTEDEKDNHFETDGSKPEVEEGSDAETEEVGSCFETEAELDEKKCDNTVDSEDENMFMRLNASNGIQESEVYHDVHTSENGIAVENTAALNTDNDAGHEDKAAQIEDHFAVDEVSCDTVICNEIEKEICNGKDIDSEDASDFKVDQEVLETNEAHVAVVDKAFNSDESLDMLKAKEEPTEIGMQISLMNEEDEAKMNLNVPNWNDVVADLSESWKMNLNVSNWNDVIADLSENWATIGEKNETNKLELQQATEEVSPATKLADVAIEEPGEIEVVQNEESAKVLPGSKCDDAAVEEPVEIDVVQSEESTKVTHQNPPSFAGLDSCLVVPPSCLTPVKGCASKASATKKRMTAAISDNKENIGSGTKLVLTKERVKTAAENVPNTKYDDLSMRKLTKILKEKLEITNKLSKDEKDNEAAPARPALRTLPENR</sequence>
<name>A0AAE1YP58_9LAMI</name>
<proteinExistence type="predicted"/>
<feature type="compositionally biased region" description="Basic and acidic residues" evidence="1">
    <location>
        <begin position="106"/>
        <end position="119"/>
    </location>
</feature>
<dbReference type="PANTHER" id="PTHR33621">
    <property type="entry name" value="ASPARTIC/GLUTAMIC ACID-RICH PROTEIN"/>
    <property type="match status" value="1"/>
</dbReference>